<dbReference type="HOGENOM" id="CLU_086574_0_0_9"/>
<comment type="caution">
    <text evidence="1">The sequence shown here is derived from an EMBL/GenBank/DDBJ whole genome shotgun (WGS) entry which is preliminary data.</text>
</comment>
<dbReference type="PANTHER" id="PTHR41260">
    <property type="entry name" value="PROTEIN ECSC"/>
    <property type="match status" value="1"/>
</dbReference>
<proteinExistence type="predicted"/>
<dbReference type="AlphaFoldDB" id="G9QQH1"/>
<sequence length="284" mass="33694">MRIMMNWTERDEAVWEEILKWEQTLLEYEGNDLQTTYIKWLERTFASFPEEWQEAFLTKLDQWMFQVQSLLQGSQIQEEARERILVSARAFDDSVVDIPDLRKLTIDQLHYLNRQHSARHRLYSFIQGGMTGKGGFLSAVSDFPILIAINVRAVQLTAMTYGFDVQSPYETMISLKVFHAAVLPKQVQIYGWKKLLEDLENKQDVYFYDDSEQLADPLWLNEIVKQLMKLMAINMFKKKQNDKFPLIRMAIGANFNYQFTKKVTEYAEKYYQYRLLLDKKGDMK</sequence>
<dbReference type="EMBL" id="ACWF01000162">
    <property type="protein sequence ID" value="EHL73011.1"/>
    <property type="molecule type" value="Genomic_DNA"/>
</dbReference>
<name>G9QQH1_9BACI</name>
<accession>G9QQH1</accession>
<gene>
    <name evidence="1" type="ORF">HMPREF1015_00538</name>
</gene>
<dbReference type="PANTHER" id="PTHR41260:SF1">
    <property type="entry name" value="PROTEIN ECSC"/>
    <property type="match status" value="1"/>
</dbReference>
<dbReference type="Pfam" id="PF12787">
    <property type="entry name" value="EcsC"/>
    <property type="match status" value="1"/>
</dbReference>
<dbReference type="InterPro" id="IPR024787">
    <property type="entry name" value="EcsC"/>
</dbReference>
<keyword evidence="2" id="KW-1185">Reference proteome</keyword>
<organism evidence="1 2">
    <name type="scientific">Bacillus smithii 7_3_47FAA</name>
    <dbReference type="NCBI Taxonomy" id="665952"/>
    <lineage>
        <taxon>Bacteria</taxon>
        <taxon>Bacillati</taxon>
        <taxon>Bacillota</taxon>
        <taxon>Bacilli</taxon>
        <taxon>Bacillales</taxon>
        <taxon>Bacillaceae</taxon>
        <taxon>Bacillus</taxon>
    </lineage>
</organism>
<dbReference type="PATRIC" id="fig|665952.3.peg.3469"/>
<evidence type="ECO:0000313" key="1">
    <source>
        <dbReference type="EMBL" id="EHL73011.1"/>
    </source>
</evidence>
<evidence type="ECO:0008006" key="3">
    <source>
        <dbReference type="Google" id="ProtNLM"/>
    </source>
</evidence>
<evidence type="ECO:0000313" key="2">
    <source>
        <dbReference type="Proteomes" id="UP000011747"/>
    </source>
</evidence>
<protein>
    <recommendedName>
        <fullName evidence="3">Protein ecsC</fullName>
    </recommendedName>
</protein>
<reference evidence="1 2" key="1">
    <citation type="submission" date="2011-09" db="EMBL/GenBank/DDBJ databases">
        <title>The Genome Sequence of Bacillus smithii 7_3_47FAA.</title>
        <authorList>
            <consortium name="The Broad Institute Genome Sequencing Platform"/>
            <person name="Earl A."/>
            <person name="Ward D."/>
            <person name="Feldgarden M."/>
            <person name="Gevers D."/>
            <person name="Daigneault M."/>
            <person name="Strauss J."/>
            <person name="Allen-Vercoe E."/>
            <person name="Young S.K."/>
            <person name="Zeng Q."/>
            <person name="Gargeya S."/>
            <person name="Fitzgerald M."/>
            <person name="Haas B."/>
            <person name="Abouelleil A."/>
            <person name="Alvarado L."/>
            <person name="Arachchi H.M."/>
            <person name="Berlin A."/>
            <person name="Brown A."/>
            <person name="Chapman S.B."/>
            <person name="Chen Z."/>
            <person name="Dunbar C."/>
            <person name="Freedman E."/>
            <person name="Gearin G."/>
            <person name="Goldberg J."/>
            <person name="Griggs A."/>
            <person name="Gujja S."/>
            <person name="Heiman D."/>
            <person name="Howarth C."/>
            <person name="Larson L."/>
            <person name="Lui A."/>
            <person name="MacDonald P.J.P."/>
            <person name="Montmayeur A."/>
            <person name="Murphy C."/>
            <person name="Neiman D."/>
            <person name="Pearson M."/>
            <person name="Priest M."/>
            <person name="Roberts A."/>
            <person name="Saif S."/>
            <person name="Shea T."/>
            <person name="Shenoy N."/>
            <person name="Sisk P."/>
            <person name="Stolte C."/>
            <person name="Sykes S."/>
            <person name="Wortman J."/>
            <person name="Nusbaum C."/>
            <person name="Birren B."/>
        </authorList>
    </citation>
    <scope>NUCLEOTIDE SEQUENCE [LARGE SCALE GENOMIC DNA]</scope>
    <source>
        <strain evidence="1 2">7_3_47FAA</strain>
    </source>
</reference>
<dbReference type="Proteomes" id="UP000011747">
    <property type="component" value="Unassembled WGS sequence"/>
</dbReference>